<accession>A0A4R6DD02</accession>
<evidence type="ECO:0000313" key="4">
    <source>
        <dbReference type="Proteomes" id="UP000295129"/>
    </source>
</evidence>
<evidence type="ECO:0000313" key="3">
    <source>
        <dbReference type="EMBL" id="TDN42223.1"/>
    </source>
</evidence>
<evidence type="ECO:0000259" key="2">
    <source>
        <dbReference type="Pfam" id="PF24322"/>
    </source>
</evidence>
<dbReference type="InterPro" id="IPR056221">
    <property type="entry name" value="Tle3_ab_dom"/>
</dbReference>
<dbReference type="Gene3D" id="3.40.50.1820">
    <property type="entry name" value="alpha/beta hydrolase"/>
    <property type="match status" value="1"/>
</dbReference>
<dbReference type="Pfam" id="PF24322">
    <property type="entry name" value="Tle3"/>
    <property type="match status" value="1"/>
</dbReference>
<keyword evidence="4" id="KW-1185">Reference proteome</keyword>
<comment type="caution">
    <text evidence="3">The sequence shown here is derived from an EMBL/GenBank/DDBJ whole genome shotgun (WGS) entry which is preliminary data.</text>
</comment>
<feature type="region of interest" description="Disordered" evidence="1">
    <location>
        <begin position="64"/>
        <end position="94"/>
    </location>
</feature>
<dbReference type="Proteomes" id="UP000295129">
    <property type="component" value="Unassembled WGS sequence"/>
</dbReference>
<name>A0A4R6DD02_9RHOO</name>
<evidence type="ECO:0000256" key="1">
    <source>
        <dbReference type="SAM" id="MobiDB-lite"/>
    </source>
</evidence>
<organism evidence="3 4">
    <name type="scientific">Azoarcus indigens</name>
    <dbReference type="NCBI Taxonomy" id="29545"/>
    <lineage>
        <taxon>Bacteria</taxon>
        <taxon>Pseudomonadati</taxon>
        <taxon>Pseudomonadota</taxon>
        <taxon>Betaproteobacteria</taxon>
        <taxon>Rhodocyclales</taxon>
        <taxon>Zoogloeaceae</taxon>
        <taxon>Azoarcus</taxon>
    </lineage>
</organism>
<gene>
    <name evidence="3" type="ORF">C7389_1562</name>
</gene>
<proteinExistence type="predicted"/>
<dbReference type="InterPro" id="IPR029058">
    <property type="entry name" value="AB_hydrolase_fold"/>
</dbReference>
<sequence>MSSSTVAGKSQAILAPGAGDAHVHKQQPKPCIVILIHGVNDLAGVYDELETGICTGLNERLDHSLTNRGKRSPAALNPATYTSPKDDEGKAPDPDAVYYRRIASEGKQGGHSRSVVIPFYWGFREEEAAIQKQTSHGEWLDRFGNRLDKAGTKEGGPFGNATTTLTDMFGRGFSAKLGFLPMNPMFGTPDHPLFPAPNRRYMVLAAQRLAMLVKIIRNYESADGRSGKHDTINVVGHSQGTLIALLANAMLKDEGHGPVDALIMMSSPYSLVESGYERMELHSAQQTTPARIQTLANITRFIGEHPQTKPSMKEMADATHNSCIGGLRWNAGQCKTTIDGRDVEFAERDNRGGIFLYFSPQDQTVGLSNVRGIGWQGVGESVTYSTDHRKQAVTPLVAGKRLLGTVTGQDYFEVEEPALAALGMRFNQRVFTPRLCQATS</sequence>
<reference evidence="3 4" key="1">
    <citation type="submission" date="2019-03" db="EMBL/GenBank/DDBJ databases">
        <title>Genomic Encyclopedia of Type Strains, Phase IV (KMG-IV): sequencing the most valuable type-strain genomes for metagenomic binning, comparative biology and taxonomic classification.</title>
        <authorList>
            <person name="Goeker M."/>
        </authorList>
    </citation>
    <scope>NUCLEOTIDE SEQUENCE [LARGE SCALE GENOMIC DNA]</scope>
    <source>
        <strain evidence="3 4">DSM 12121</strain>
    </source>
</reference>
<protein>
    <recommendedName>
        <fullName evidence="2">T6SS Tle3 phospholipase effector alpha/beta domain-containing protein</fullName>
    </recommendedName>
</protein>
<dbReference type="SUPFAM" id="SSF53474">
    <property type="entry name" value="alpha/beta-Hydrolases"/>
    <property type="match status" value="1"/>
</dbReference>
<dbReference type="AlphaFoldDB" id="A0A4R6DD02"/>
<dbReference type="OrthoDB" id="8829067at2"/>
<feature type="domain" description="T6SS Tle3 phospholipase effector alpha/beta" evidence="2">
    <location>
        <begin position="30"/>
        <end position="378"/>
    </location>
</feature>
<dbReference type="EMBL" id="SNVV01000056">
    <property type="protein sequence ID" value="TDN42223.1"/>
    <property type="molecule type" value="Genomic_DNA"/>
</dbReference>
<dbReference type="RefSeq" id="WP_133595297.1">
    <property type="nucleotide sequence ID" value="NZ_SNVV01000056.1"/>
</dbReference>
<feature type="compositionally biased region" description="Basic and acidic residues" evidence="1">
    <location>
        <begin position="84"/>
        <end position="93"/>
    </location>
</feature>